<comment type="caution">
    <text evidence="3">The sequence shown here is derived from an EMBL/GenBank/DDBJ whole genome shotgun (WGS) entry which is preliminary data.</text>
</comment>
<gene>
    <name evidence="3" type="ORF">ElyMa_006957700</name>
</gene>
<reference evidence="3 4" key="1">
    <citation type="journal article" date="2021" name="Elife">
        <title>Chloroplast acquisition without the gene transfer in kleptoplastic sea slugs, Plakobranchus ocellatus.</title>
        <authorList>
            <person name="Maeda T."/>
            <person name="Takahashi S."/>
            <person name="Yoshida T."/>
            <person name="Shimamura S."/>
            <person name="Takaki Y."/>
            <person name="Nagai Y."/>
            <person name="Toyoda A."/>
            <person name="Suzuki Y."/>
            <person name="Arimoto A."/>
            <person name="Ishii H."/>
            <person name="Satoh N."/>
            <person name="Nishiyama T."/>
            <person name="Hasebe M."/>
            <person name="Maruyama T."/>
            <person name="Minagawa J."/>
            <person name="Obokata J."/>
            <person name="Shigenobu S."/>
        </authorList>
    </citation>
    <scope>NUCLEOTIDE SEQUENCE [LARGE SCALE GENOMIC DNA]</scope>
</reference>
<evidence type="ECO:0000313" key="3">
    <source>
        <dbReference type="EMBL" id="GFS22688.1"/>
    </source>
</evidence>
<dbReference type="AlphaFoldDB" id="A0AAV4JLW3"/>
<feature type="domain" description="DUF7886" evidence="2">
    <location>
        <begin position="112"/>
        <end position="174"/>
    </location>
</feature>
<feature type="compositionally biased region" description="Polar residues" evidence="1">
    <location>
        <begin position="311"/>
        <end position="323"/>
    </location>
</feature>
<feature type="compositionally biased region" description="Low complexity" evidence="1">
    <location>
        <begin position="206"/>
        <end position="218"/>
    </location>
</feature>
<name>A0AAV4JLW3_9GAST</name>
<dbReference type="PANTHER" id="PTHR47915:SF1">
    <property type="entry name" value="SI:DKEY-19B23.7"/>
    <property type="match status" value="1"/>
</dbReference>
<feature type="compositionally biased region" description="Low complexity" evidence="1">
    <location>
        <begin position="257"/>
        <end position="272"/>
    </location>
</feature>
<proteinExistence type="predicted"/>
<dbReference type="EMBL" id="BMAT01013907">
    <property type="protein sequence ID" value="GFS22688.1"/>
    <property type="molecule type" value="Genomic_DNA"/>
</dbReference>
<dbReference type="PANTHER" id="PTHR47915">
    <property type="entry name" value="SI:DKEY-19B23.7"/>
    <property type="match status" value="1"/>
</dbReference>
<feature type="compositionally biased region" description="Polar residues" evidence="1">
    <location>
        <begin position="282"/>
        <end position="292"/>
    </location>
</feature>
<keyword evidence="4" id="KW-1185">Reference proteome</keyword>
<organism evidence="3 4">
    <name type="scientific">Elysia marginata</name>
    <dbReference type="NCBI Taxonomy" id="1093978"/>
    <lineage>
        <taxon>Eukaryota</taxon>
        <taxon>Metazoa</taxon>
        <taxon>Spiralia</taxon>
        <taxon>Lophotrochozoa</taxon>
        <taxon>Mollusca</taxon>
        <taxon>Gastropoda</taxon>
        <taxon>Heterobranchia</taxon>
        <taxon>Euthyneura</taxon>
        <taxon>Panpulmonata</taxon>
        <taxon>Sacoglossa</taxon>
        <taxon>Placobranchoidea</taxon>
        <taxon>Plakobranchidae</taxon>
        <taxon>Elysia</taxon>
    </lineage>
</organism>
<evidence type="ECO:0000259" key="2">
    <source>
        <dbReference type="Pfam" id="PF25377"/>
    </source>
</evidence>
<feature type="compositionally biased region" description="Low complexity" evidence="1">
    <location>
        <begin position="241"/>
        <end position="250"/>
    </location>
</feature>
<sequence length="348" mass="38773">MMDASAQEMALKKKLQVFLSDLQLMGTVVGFKHFTSYVRGREEMVLAINNSLQGGHAGDWSAPASRRQSVCPGDSLTSSHLPYDKGSLVLSHNTQLGLSGRREKGIGLPPASPAEEEIDTDNETTLFLVAGYARYSCPYVWVRSNHERLFKLSGDQDNDRDSPLRLKSTAKWKDGVSEDLVHVTRLHFQSLRELTEAQSLPVLKTPQGQPRQRQQQQQNTRSFYHRKQQHQQQNPPPPTLTPHQQPKYQQPMPPPVSQQQQQYQQQPQQQQPQLPPQGPPSGSGNSALTRNAQGGVRPPPRVAGYDPNHQVGAQQTFRSNQNAGHVYGRGPRGAFPGGFDRMPAPSLF</sequence>
<dbReference type="Proteomes" id="UP000762676">
    <property type="component" value="Unassembled WGS sequence"/>
</dbReference>
<protein>
    <recommendedName>
        <fullName evidence="2">DUF7886 domain-containing protein</fullName>
    </recommendedName>
</protein>
<feature type="compositionally biased region" description="Low complexity" evidence="1">
    <location>
        <begin position="328"/>
        <end position="339"/>
    </location>
</feature>
<dbReference type="Pfam" id="PF25377">
    <property type="entry name" value="DUF7886"/>
    <property type="match status" value="1"/>
</dbReference>
<evidence type="ECO:0000256" key="1">
    <source>
        <dbReference type="SAM" id="MobiDB-lite"/>
    </source>
</evidence>
<evidence type="ECO:0000313" key="4">
    <source>
        <dbReference type="Proteomes" id="UP000762676"/>
    </source>
</evidence>
<dbReference type="InterPro" id="IPR057208">
    <property type="entry name" value="DUF7886"/>
</dbReference>
<feature type="region of interest" description="Disordered" evidence="1">
    <location>
        <begin position="199"/>
        <end position="348"/>
    </location>
</feature>
<accession>A0AAV4JLW3</accession>